<feature type="region of interest" description="Disordered" evidence="2">
    <location>
        <begin position="388"/>
        <end position="412"/>
    </location>
</feature>
<feature type="region of interest" description="Disordered" evidence="2">
    <location>
        <begin position="153"/>
        <end position="367"/>
    </location>
</feature>
<name>A0A7R8WF61_9CRUS</name>
<dbReference type="AlphaFoldDB" id="A0A7R8WF61"/>
<evidence type="ECO:0000256" key="2">
    <source>
        <dbReference type="SAM" id="MobiDB-lite"/>
    </source>
</evidence>
<dbReference type="PANTHER" id="PTHR34615">
    <property type="entry name" value="PX DOMAIN-CONTAINING PROTEIN"/>
    <property type="match status" value="1"/>
</dbReference>
<sequence length="481" mass="54659">MTRLEMERTSRSRIGSDGVDWIVMETDVRFGAVRSTERARATNEEVYHNFRFWKEDLVRLHRYLRMPEQFVTGNATVSSFEGLLVFLRRMAFPNRWNDLVPLFGLSRTQMSGIFYAVLDFIEKMGEETVTYILEEDESQIPQGTVHYIYMAPAPQTRPPFQPPTSRAQTPARCRSQTPARAQTPAGSQTPAISQTTSRPPNPFVIRTRSPFLEGQSWNTGRMAPSPPEEVMTELSEEDFSQEEPEDPEGDEDIPPKKKRSPSAPARLGVPAEEPSTESPSPSVRPKKSAPPPLGIRRREQPEDGISEQMDAPPPLGIRRREQPLAASCRSMPGPSGVSGLGVHASRLPSSGTVAGESVPSDEDDDLIPRRTHSSLRLMSFRLPWKANLGGGELRGQQIPGSRPRRPRERRSANIEPMRLFMDGLILERERLELDRERMRREDEERRERRRREDEETRAKIVFFEKAAAAVDAVKEYFERKA</sequence>
<evidence type="ECO:0000256" key="1">
    <source>
        <dbReference type="SAM" id="Coils"/>
    </source>
</evidence>
<feature type="compositionally biased region" description="Polar residues" evidence="2">
    <location>
        <begin position="174"/>
        <end position="198"/>
    </location>
</feature>
<feature type="coiled-coil region" evidence="1">
    <location>
        <begin position="421"/>
        <end position="448"/>
    </location>
</feature>
<dbReference type="PANTHER" id="PTHR34615:SF1">
    <property type="entry name" value="PX DOMAIN-CONTAINING PROTEIN"/>
    <property type="match status" value="1"/>
</dbReference>
<reference evidence="3" key="1">
    <citation type="submission" date="2020-11" db="EMBL/GenBank/DDBJ databases">
        <authorList>
            <person name="Tran Van P."/>
        </authorList>
    </citation>
    <scope>NUCLEOTIDE SEQUENCE</scope>
</reference>
<organism evidence="3">
    <name type="scientific">Cyprideis torosa</name>
    <dbReference type="NCBI Taxonomy" id="163714"/>
    <lineage>
        <taxon>Eukaryota</taxon>
        <taxon>Metazoa</taxon>
        <taxon>Ecdysozoa</taxon>
        <taxon>Arthropoda</taxon>
        <taxon>Crustacea</taxon>
        <taxon>Oligostraca</taxon>
        <taxon>Ostracoda</taxon>
        <taxon>Podocopa</taxon>
        <taxon>Podocopida</taxon>
        <taxon>Cytherocopina</taxon>
        <taxon>Cytheroidea</taxon>
        <taxon>Cytherideidae</taxon>
        <taxon>Cyprideis</taxon>
    </lineage>
</organism>
<proteinExistence type="predicted"/>
<accession>A0A7R8WF61</accession>
<dbReference type="EMBL" id="OB662772">
    <property type="protein sequence ID" value="CAD7230547.1"/>
    <property type="molecule type" value="Genomic_DNA"/>
</dbReference>
<protein>
    <submittedName>
        <fullName evidence="3">Uncharacterized protein</fullName>
    </submittedName>
</protein>
<gene>
    <name evidence="3" type="ORF">CTOB1V02_LOCUS8405</name>
</gene>
<feature type="compositionally biased region" description="Low complexity" evidence="2">
    <location>
        <begin position="261"/>
        <end position="281"/>
    </location>
</feature>
<evidence type="ECO:0000313" key="3">
    <source>
        <dbReference type="EMBL" id="CAD7230547.1"/>
    </source>
</evidence>
<feature type="compositionally biased region" description="Acidic residues" evidence="2">
    <location>
        <begin position="230"/>
        <end position="252"/>
    </location>
</feature>
<dbReference type="OrthoDB" id="5978526at2759"/>
<keyword evidence="1" id="KW-0175">Coiled coil</keyword>